<dbReference type="Pfam" id="PF00486">
    <property type="entry name" value="Trans_reg_C"/>
    <property type="match status" value="1"/>
</dbReference>
<dbReference type="OrthoDB" id="6311790at2"/>
<keyword evidence="3" id="KW-0812">Transmembrane</keyword>
<dbReference type="SUPFAM" id="SSF46894">
    <property type="entry name" value="C-terminal effector domain of the bipartite response regulators"/>
    <property type="match status" value="1"/>
</dbReference>
<dbReference type="GO" id="GO:0000160">
    <property type="term" value="P:phosphorelay signal transduction system"/>
    <property type="evidence" value="ECO:0007669"/>
    <property type="project" value="InterPro"/>
</dbReference>
<keyword evidence="3" id="KW-1133">Transmembrane helix</keyword>
<comment type="caution">
    <text evidence="5">The sequence shown here is derived from an EMBL/GenBank/DDBJ whole genome shotgun (WGS) entry which is preliminary data.</text>
</comment>
<dbReference type="GO" id="GO:0003677">
    <property type="term" value="F:DNA binding"/>
    <property type="evidence" value="ECO:0007669"/>
    <property type="project" value="UniProtKB-UniRule"/>
</dbReference>
<dbReference type="SMART" id="SM00862">
    <property type="entry name" value="Trans_reg_C"/>
    <property type="match status" value="1"/>
</dbReference>
<dbReference type="EMBL" id="QVMU01000002">
    <property type="protein sequence ID" value="RJX74283.1"/>
    <property type="molecule type" value="Genomic_DNA"/>
</dbReference>
<proteinExistence type="predicted"/>
<evidence type="ECO:0000313" key="5">
    <source>
        <dbReference type="EMBL" id="RJX74283.1"/>
    </source>
</evidence>
<dbReference type="PROSITE" id="PS51755">
    <property type="entry name" value="OMPR_PHOB"/>
    <property type="match status" value="1"/>
</dbReference>
<evidence type="ECO:0000256" key="3">
    <source>
        <dbReference type="SAM" id="Phobius"/>
    </source>
</evidence>
<accession>A0A3A6QPB4</accession>
<evidence type="ECO:0000313" key="6">
    <source>
        <dbReference type="Proteomes" id="UP000273252"/>
    </source>
</evidence>
<dbReference type="GO" id="GO:0006355">
    <property type="term" value="P:regulation of DNA-templated transcription"/>
    <property type="evidence" value="ECO:0007669"/>
    <property type="project" value="InterPro"/>
</dbReference>
<feature type="domain" description="OmpR/PhoB-type" evidence="4">
    <location>
        <begin position="7"/>
        <end position="103"/>
    </location>
</feature>
<protein>
    <recommendedName>
        <fullName evidence="4">OmpR/PhoB-type domain-containing protein</fullName>
    </recommendedName>
</protein>
<dbReference type="InterPro" id="IPR001867">
    <property type="entry name" value="OmpR/PhoB-type_DNA-bd"/>
</dbReference>
<dbReference type="AlphaFoldDB" id="A0A3A6QPB4"/>
<dbReference type="RefSeq" id="WP_120029619.1">
    <property type="nucleotide sequence ID" value="NZ_QVMU01000002.1"/>
</dbReference>
<gene>
    <name evidence="5" type="ORF">DZ860_03890</name>
</gene>
<dbReference type="InterPro" id="IPR016032">
    <property type="entry name" value="Sig_transdc_resp-reg_C-effctor"/>
</dbReference>
<feature type="DNA-binding region" description="OmpR/PhoB-type" evidence="2">
    <location>
        <begin position="7"/>
        <end position="103"/>
    </location>
</feature>
<keyword evidence="1 2" id="KW-0238">DNA-binding</keyword>
<organism evidence="5 6">
    <name type="scientific">Vibrio sinensis</name>
    <dbReference type="NCBI Taxonomy" id="2302434"/>
    <lineage>
        <taxon>Bacteria</taxon>
        <taxon>Pseudomonadati</taxon>
        <taxon>Pseudomonadota</taxon>
        <taxon>Gammaproteobacteria</taxon>
        <taxon>Vibrionales</taxon>
        <taxon>Vibrionaceae</taxon>
        <taxon>Vibrio</taxon>
    </lineage>
</organism>
<name>A0A3A6QPB4_9VIBR</name>
<reference evidence="5 6" key="1">
    <citation type="submission" date="2018-08" db="EMBL/GenBank/DDBJ databases">
        <title>Vibrio isolated from the Eastern China Marginal Seas.</title>
        <authorList>
            <person name="Li Y."/>
        </authorList>
    </citation>
    <scope>NUCLEOTIDE SEQUENCE [LARGE SCALE GENOMIC DNA]</scope>
    <source>
        <strain evidence="5 6">BEI233</strain>
    </source>
</reference>
<sequence length="209" mass="24101">MNLVLQSDHYRFDGFSYSPTEGVIVRSNERIVLKARENELLHILIKQHPLPATRDAIQNALWSNSYATDSTINQAVKTLRDDLVDSDRTLIRTIPKTGYILGASPKFVQYQAEQSSPEAKISFYYLPHFVFWLIFGLFFLVVGYQFGAPSVKEITHISQQTHYLFEPNGVEKARFSTNTPNTVLFIERTKKGYRLCELEQEKMLCKNVM</sequence>
<evidence type="ECO:0000259" key="4">
    <source>
        <dbReference type="PROSITE" id="PS51755"/>
    </source>
</evidence>
<keyword evidence="6" id="KW-1185">Reference proteome</keyword>
<dbReference type="Gene3D" id="1.10.10.10">
    <property type="entry name" value="Winged helix-like DNA-binding domain superfamily/Winged helix DNA-binding domain"/>
    <property type="match status" value="1"/>
</dbReference>
<keyword evidence="3" id="KW-0472">Membrane</keyword>
<evidence type="ECO:0000256" key="2">
    <source>
        <dbReference type="PROSITE-ProRule" id="PRU01091"/>
    </source>
</evidence>
<feature type="transmembrane region" description="Helical" evidence="3">
    <location>
        <begin position="123"/>
        <end position="146"/>
    </location>
</feature>
<dbReference type="InterPro" id="IPR036388">
    <property type="entry name" value="WH-like_DNA-bd_sf"/>
</dbReference>
<dbReference type="Proteomes" id="UP000273252">
    <property type="component" value="Unassembled WGS sequence"/>
</dbReference>
<evidence type="ECO:0000256" key="1">
    <source>
        <dbReference type="ARBA" id="ARBA00023125"/>
    </source>
</evidence>